<evidence type="ECO:0000313" key="2">
    <source>
        <dbReference type="Proteomes" id="UP000240663"/>
    </source>
</evidence>
<organism evidence="1 2">
    <name type="scientific">Pectobacterium phage DU_PP_V</name>
    <dbReference type="NCBI Taxonomy" id="2041492"/>
    <lineage>
        <taxon>Viruses</taxon>
        <taxon>Duplodnaviria</taxon>
        <taxon>Heunggongvirae</taxon>
        <taxon>Uroviricota</taxon>
        <taxon>Caudoviricetes</taxon>
        <taxon>Demerecviridae</taxon>
        <taxon>Mccorquodalevirinae</taxon>
        <taxon>Hongcheonvirus</taxon>
        <taxon>Hongcheonvirus DUPPV</taxon>
    </lineage>
</organism>
<keyword evidence="2" id="KW-1185">Reference proteome</keyword>
<sequence>MTNVYKFRSAKEGTHRNLELANSILARMDEDTRLSLQSSVMEAARLAYSYRSPSELMRKAMEINLNLTEPELA</sequence>
<evidence type="ECO:0000313" key="1">
    <source>
        <dbReference type="EMBL" id="ATS94060.1"/>
    </source>
</evidence>
<name>A0A2D2W792_9CAUD</name>
<dbReference type="Proteomes" id="UP000240663">
    <property type="component" value="Segment"/>
</dbReference>
<proteinExistence type="predicted"/>
<accession>A0A2D2W792</accession>
<dbReference type="EMBL" id="MF979564">
    <property type="protein sequence ID" value="ATS94060.1"/>
    <property type="molecule type" value="Genomic_DNA"/>
</dbReference>
<gene>
    <name evidence="1" type="ORF">P13BB106kb_p076</name>
</gene>
<reference evidence="1 2" key="1">
    <citation type="submission" date="2017-09" db="EMBL/GenBank/DDBJ databases">
        <title>Complete genome sequence of bacteriophage (DU_PP_V) infecting Pectobacterium spp.</title>
        <authorList>
            <person name="Park T.-H."/>
        </authorList>
    </citation>
    <scope>NUCLEOTIDE SEQUENCE [LARGE SCALE GENOMIC DNA]</scope>
</reference>
<protein>
    <submittedName>
        <fullName evidence="1">Uncharacterized protein</fullName>
    </submittedName>
</protein>